<dbReference type="EMBL" id="JAWJWE010000036">
    <property type="protein sequence ID" value="KAK6628681.1"/>
    <property type="molecule type" value="Genomic_DNA"/>
</dbReference>
<feature type="region of interest" description="Disordered" evidence="9">
    <location>
        <begin position="452"/>
        <end position="575"/>
    </location>
</feature>
<comment type="similarity">
    <text evidence="2">Belongs to the NOP5/NOP56 family.</text>
</comment>
<dbReference type="Pfam" id="PF08156">
    <property type="entry name" value="NOP5NT"/>
    <property type="match status" value="1"/>
</dbReference>
<dbReference type="Pfam" id="PF01798">
    <property type="entry name" value="Nop"/>
    <property type="match status" value="1"/>
</dbReference>
<dbReference type="Gene3D" id="1.10.246.90">
    <property type="entry name" value="Nop domain"/>
    <property type="match status" value="1"/>
</dbReference>
<dbReference type="PANTHER" id="PTHR10894">
    <property type="entry name" value="NUCLEOLAR PROTEIN 5 NUCLEOLAR PROTEIN NOP5 NOP58"/>
    <property type="match status" value="1"/>
</dbReference>
<dbReference type="PROSITE" id="PS51358">
    <property type="entry name" value="NOP"/>
    <property type="match status" value="1"/>
</dbReference>
<dbReference type="InterPro" id="IPR042239">
    <property type="entry name" value="Nop_C"/>
</dbReference>
<gene>
    <name evidence="11" type="primary">NOP58</name>
    <name evidence="11" type="ORF">RUM43_002496</name>
</gene>
<evidence type="ECO:0000259" key="10">
    <source>
        <dbReference type="PROSITE" id="PS51358"/>
    </source>
</evidence>
<dbReference type="InterPro" id="IPR036070">
    <property type="entry name" value="Nop_dom_sf"/>
</dbReference>
<keyword evidence="5" id="KW-0539">Nucleus</keyword>
<reference evidence="11 12" key="1">
    <citation type="submission" date="2023-10" db="EMBL/GenBank/DDBJ databases">
        <title>Genomes of two closely related lineages of the louse Polyplax serrata with different host specificities.</title>
        <authorList>
            <person name="Martinu J."/>
            <person name="Tarabai H."/>
            <person name="Stefka J."/>
            <person name="Hypsa V."/>
        </authorList>
    </citation>
    <scope>NUCLEOTIDE SEQUENCE [LARGE SCALE GENOMIC DNA]</scope>
    <source>
        <strain evidence="11">HR10_N</strain>
    </source>
</reference>
<dbReference type="FunFam" id="1.10.287.4070:FF:000001">
    <property type="entry name" value="Probable Nucleolar protein 58"/>
    <property type="match status" value="1"/>
</dbReference>
<dbReference type="GO" id="GO:0042254">
    <property type="term" value="P:ribosome biogenesis"/>
    <property type="evidence" value="ECO:0007669"/>
    <property type="project" value="UniProtKB-KW"/>
</dbReference>
<evidence type="ECO:0000313" key="11">
    <source>
        <dbReference type="EMBL" id="KAK6628681.1"/>
    </source>
</evidence>
<dbReference type="FunFam" id="1.10.246.90:FF:000004">
    <property type="entry name" value="Nucleolar protein 58"/>
    <property type="match status" value="1"/>
</dbReference>
<keyword evidence="4" id="KW-0690">Ribosome biogenesis</keyword>
<accession>A0AAN8NZ98</accession>
<evidence type="ECO:0000256" key="3">
    <source>
        <dbReference type="ARBA" id="ARBA00020379"/>
    </source>
</evidence>
<dbReference type="InterPro" id="IPR012976">
    <property type="entry name" value="NOSIC"/>
</dbReference>
<dbReference type="InterPro" id="IPR002687">
    <property type="entry name" value="Nop_dom"/>
</dbReference>
<dbReference type="AlphaFoldDB" id="A0AAN8NZ98"/>
<feature type="domain" description="Nop" evidence="10">
    <location>
        <begin position="283"/>
        <end position="401"/>
    </location>
</feature>
<evidence type="ECO:0000256" key="1">
    <source>
        <dbReference type="ARBA" id="ARBA00004604"/>
    </source>
</evidence>
<evidence type="ECO:0000256" key="4">
    <source>
        <dbReference type="ARBA" id="ARBA00022517"/>
    </source>
</evidence>
<evidence type="ECO:0000256" key="2">
    <source>
        <dbReference type="ARBA" id="ARBA00009211"/>
    </source>
</evidence>
<sequence>MLVLFETAAGYALFKLLDEKKLTKSENLYEDFSSPEAASKIVKLKHFEKFVDTTEALAATTAAVEGKLCKPLKKILKKHVLKDVQEQLLVADAKLGNAIKDKLSLQCVSNSNVQELLRCIRSQADSLIAGLPKKEMTAMALGLAHSLSRYKLKFNPDKVDTMIVQSVSLLDDLDKELNNYIMRCREWYGWHFPELDKIVTDNISFVKTIQIIGTRDKARTSDLSDILPEEIEEKVKEAAEISMGTEISDEDVETILAWCEQILVLSQYRTHLHDYLRSRMIAIAPNLSVLVGELVGARLISHAGSLMNLAKHPASTVQILGAEKALFRALKTKRDTPKYGLIYHSALVGQSSVKNKGKMSRMLAAKAALATRVDALGDDSTLDLGAQHKIKLEERLRALEEGSIRKISGTGRAQVKFEKYHNKSEIKQYPTAMDSTIPSKKRKLSENAAPLIQEIKPEDEPPVKKKKVKSGKGGSEIETPTTDFGELSLETPTKKKKKKNKEEEEVAPEEDEGHDFNGTALDTESKKKKKKKKVRETEETANVPETEQMDDEAEETTATEKKKKKKKKKSKSEND</sequence>
<dbReference type="Gene3D" id="1.10.287.4070">
    <property type="match status" value="1"/>
</dbReference>
<evidence type="ECO:0000256" key="6">
    <source>
        <dbReference type="ARBA" id="ARBA00060303"/>
    </source>
</evidence>
<comment type="function">
    <text evidence="6">Required for the biogenesis of box C/D snoRNAs such as U3, U8 and U14 snoRNAs. Part of the small subunit (SSU) processome, first precursor of the small eukaryotic ribosomal subunit. During the assembly of the SSU processome in the nucleolus, many ribosome biogenesis factors, an RNA chaperone and ribosomal proteins associate with the nascent pre-rRNA and work in concert to generate RNA folding, modifications, rearrangements and cleavage as well as targeted degradation of pre-ribosomal RNA by the RNA exosome. Core component of box C/D small nucleolar ribonucleoprotein (snoRNP) complexes that function in methylation of multiple sites on ribosomal RNAs (rRNAs) and messenger RNAs (mRNAs).</text>
</comment>
<dbReference type="Proteomes" id="UP001372834">
    <property type="component" value="Unassembled WGS sequence"/>
</dbReference>
<comment type="caution">
    <text evidence="11">The sequence shown here is derived from an EMBL/GenBank/DDBJ whole genome shotgun (WGS) entry which is preliminary data.</text>
</comment>
<proteinExistence type="inferred from homology"/>
<organism evidence="11 12">
    <name type="scientific">Polyplax serrata</name>
    <name type="common">Common mouse louse</name>
    <dbReference type="NCBI Taxonomy" id="468196"/>
    <lineage>
        <taxon>Eukaryota</taxon>
        <taxon>Metazoa</taxon>
        <taxon>Ecdysozoa</taxon>
        <taxon>Arthropoda</taxon>
        <taxon>Hexapoda</taxon>
        <taxon>Insecta</taxon>
        <taxon>Pterygota</taxon>
        <taxon>Neoptera</taxon>
        <taxon>Paraneoptera</taxon>
        <taxon>Psocodea</taxon>
        <taxon>Troctomorpha</taxon>
        <taxon>Phthiraptera</taxon>
        <taxon>Anoplura</taxon>
        <taxon>Polyplacidae</taxon>
        <taxon>Polyplax</taxon>
    </lineage>
</organism>
<dbReference type="GO" id="GO:0032040">
    <property type="term" value="C:small-subunit processome"/>
    <property type="evidence" value="ECO:0007669"/>
    <property type="project" value="InterPro"/>
</dbReference>
<dbReference type="InterPro" id="IPR045056">
    <property type="entry name" value="Nop56/Nop58"/>
</dbReference>
<comment type="subcellular location">
    <subcellularLocation>
        <location evidence="1">Nucleus</location>
        <location evidence="1">Nucleolus</location>
    </subcellularLocation>
</comment>
<comment type="subunit">
    <text evidence="7">Core component of box C/D small nucleolar ribonucleoprotein (snoRNP) particles; the core proteins SNU13, NOP56, NOP58 and FBL or FBLL1 assemble stepwise onto the snoRNA. Interacts with NOLC1/Nopp140. Interacts with NOPCHAP1, NUFIP1, RUVBL1 and RUVBL2; NOPCHAP1 bridges the association of NOP58 with RUVBL1:RUVBL2 and NUFIP1. Interacts with PIH1D1. Part of the small subunit (SSU) processome, composed of more than 70 proteins and the RNA chaperone small nucleolar RNA (snoRNA) U3.</text>
</comment>
<dbReference type="SUPFAM" id="SSF89124">
    <property type="entry name" value="Nop domain"/>
    <property type="match status" value="1"/>
</dbReference>
<feature type="compositionally biased region" description="Acidic residues" evidence="9">
    <location>
        <begin position="503"/>
        <end position="513"/>
    </location>
</feature>
<dbReference type="GO" id="GO:0030515">
    <property type="term" value="F:snoRNA binding"/>
    <property type="evidence" value="ECO:0007669"/>
    <property type="project" value="InterPro"/>
</dbReference>
<evidence type="ECO:0000313" key="12">
    <source>
        <dbReference type="Proteomes" id="UP001372834"/>
    </source>
</evidence>
<evidence type="ECO:0000256" key="8">
    <source>
        <dbReference type="ARBA" id="ARBA00082313"/>
    </source>
</evidence>
<evidence type="ECO:0000256" key="9">
    <source>
        <dbReference type="SAM" id="MobiDB-lite"/>
    </source>
</evidence>
<dbReference type="InterPro" id="IPR012974">
    <property type="entry name" value="NOP58/56_N"/>
</dbReference>
<protein>
    <recommendedName>
        <fullName evidence="3">Nucleolar protein 58</fullName>
    </recommendedName>
    <alternativeName>
        <fullName evidence="8">Nucleolar protein 5</fullName>
    </alternativeName>
</protein>
<evidence type="ECO:0000256" key="7">
    <source>
        <dbReference type="ARBA" id="ARBA00063404"/>
    </source>
</evidence>
<feature type="compositionally biased region" description="Basic residues" evidence="9">
    <location>
        <begin position="561"/>
        <end position="575"/>
    </location>
</feature>
<dbReference type="PANTHER" id="PTHR10894:SF1">
    <property type="entry name" value="NUCLEOLAR PROTEIN 58"/>
    <property type="match status" value="1"/>
</dbReference>
<feature type="compositionally biased region" description="Acidic residues" evidence="9">
    <location>
        <begin position="547"/>
        <end position="557"/>
    </location>
</feature>
<dbReference type="GO" id="GO:0031428">
    <property type="term" value="C:box C/D methylation guide snoRNP complex"/>
    <property type="evidence" value="ECO:0007669"/>
    <property type="project" value="InterPro"/>
</dbReference>
<dbReference type="SMART" id="SM00931">
    <property type="entry name" value="NOSIC"/>
    <property type="match status" value="1"/>
</dbReference>
<evidence type="ECO:0000256" key="5">
    <source>
        <dbReference type="ARBA" id="ARBA00023242"/>
    </source>
</evidence>
<name>A0AAN8NZ98_POLSC</name>